<feature type="transmembrane region" description="Helical" evidence="1">
    <location>
        <begin position="71"/>
        <end position="89"/>
    </location>
</feature>
<evidence type="ECO:0000313" key="2">
    <source>
        <dbReference type="EMBL" id="MDR7376613.1"/>
    </source>
</evidence>
<keyword evidence="1" id="KW-0472">Membrane</keyword>
<dbReference type="RefSeq" id="WP_310371667.1">
    <property type="nucleotide sequence ID" value="NZ_JAVDXT010000001.1"/>
</dbReference>
<evidence type="ECO:0000313" key="3">
    <source>
        <dbReference type="Proteomes" id="UP001180487"/>
    </source>
</evidence>
<evidence type="ECO:0000256" key="1">
    <source>
        <dbReference type="SAM" id="Phobius"/>
    </source>
</evidence>
<name>A0ABU2C5K4_9BURK</name>
<protein>
    <recommendedName>
        <fullName evidence="4">Epimerase</fullName>
    </recommendedName>
</protein>
<organism evidence="2 3">
    <name type="scientific">Rhodoferax ferrireducens</name>
    <dbReference type="NCBI Taxonomy" id="192843"/>
    <lineage>
        <taxon>Bacteria</taxon>
        <taxon>Pseudomonadati</taxon>
        <taxon>Pseudomonadota</taxon>
        <taxon>Betaproteobacteria</taxon>
        <taxon>Burkholderiales</taxon>
        <taxon>Comamonadaceae</taxon>
        <taxon>Rhodoferax</taxon>
    </lineage>
</organism>
<comment type="caution">
    <text evidence="2">The sequence shown here is derived from an EMBL/GenBank/DDBJ whole genome shotgun (WGS) entry which is preliminary data.</text>
</comment>
<feature type="transmembrane region" description="Helical" evidence="1">
    <location>
        <begin position="44"/>
        <end position="64"/>
    </location>
</feature>
<gene>
    <name evidence="2" type="ORF">J2X19_001271</name>
</gene>
<dbReference type="EMBL" id="JAVDXT010000001">
    <property type="protein sequence ID" value="MDR7376613.1"/>
    <property type="molecule type" value="Genomic_DNA"/>
</dbReference>
<sequence length="119" mass="12753">MKEVAALRYSLVFVWLATALASVWELHGQSLSLLTAAGLHNPLLAQALILGGAGVDVVVALAMLMKPVRASYWAALVLMLAMTLVATVFDPSLWLHPLGPLTKNLPMAVILWVLAKVRA</sequence>
<keyword evidence="1" id="KW-0812">Transmembrane</keyword>
<keyword evidence="3" id="KW-1185">Reference proteome</keyword>
<proteinExistence type="predicted"/>
<feature type="transmembrane region" description="Helical" evidence="1">
    <location>
        <begin position="95"/>
        <end position="115"/>
    </location>
</feature>
<dbReference type="InterPro" id="IPR025695">
    <property type="entry name" value="DoxX-like"/>
</dbReference>
<accession>A0ABU2C5K4</accession>
<dbReference type="Proteomes" id="UP001180487">
    <property type="component" value="Unassembled WGS sequence"/>
</dbReference>
<keyword evidence="1" id="KW-1133">Transmembrane helix</keyword>
<dbReference type="Pfam" id="PF13781">
    <property type="entry name" value="DoxX_3"/>
    <property type="match status" value="1"/>
</dbReference>
<reference evidence="2 3" key="1">
    <citation type="submission" date="2023-07" db="EMBL/GenBank/DDBJ databases">
        <title>Sorghum-associated microbial communities from plants grown in Nebraska, USA.</title>
        <authorList>
            <person name="Schachtman D."/>
        </authorList>
    </citation>
    <scope>NUCLEOTIDE SEQUENCE [LARGE SCALE GENOMIC DNA]</scope>
    <source>
        <strain evidence="2 3">BE313</strain>
    </source>
</reference>
<evidence type="ECO:0008006" key="4">
    <source>
        <dbReference type="Google" id="ProtNLM"/>
    </source>
</evidence>